<feature type="signal peptide" evidence="1">
    <location>
        <begin position="1"/>
        <end position="18"/>
    </location>
</feature>
<dbReference type="Proteomes" id="UP000589292">
    <property type="component" value="Unassembled WGS sequence"/>
</dbReference>
<dbReference type="RefSeq" id="WP_181268559.1">
    <property type="nucleotide sequence ID" value="NZ_BAAAGB010000002.1"/>
</dbReference>
<evidence type="ECO:0000313" key="3">
    <source>
        <dbReference type="Proteomes" id="UP000589292"/>
    </source>
</evidence>
<evidence type="ECO:0000313" key="2">
    <source>
        <dbReference type="EMBL" id="MBA1376192.1"/>
    </source>
</evidence>
<reference evidence="2 3" key="1">
    <citation type="journal article" date="1994" name="Int. J. Syst. Bacteriol.">
        <title>Phylogenetic positions of novel aerobic, bacteriochlorophyll a-containing bacteria and description of Roseococcus thiosulfatophilus gen. nov., sp. nov., Erythromicrobium ramosum gen. nov., sp. nov., and Erythrobacter litoralis sp. nov.</title>
        <authorList>
            <person name="Yurkov V."/>
            <person name="Stackebrandt E."/>
            <person name="Holmes A."/>
            <person name="Fuerst J.A."/>
            <person name="Hugenholtz P."/>
            <person name="Golecki J."/>
            <person name="Gad'on N."/>
            <person name="Gorlenko V.M."/>
            <person name="Kompantseva E.I."/>
            <person name="Drews G."/>
        </authorList>
    </citation>
    <scope>NUCLEOTIDE SEQUENCE [LARGE SCALE GENOMIC DNA]</scope>
    <source>
        <strain evidence="2 3">KR-99</strain>
    </source>
</reference>
<protein>
    <submittedName>
        <fullName evidence="2">Uncharacterized protein</fullName>
    </submittedName>
</protein>
<dbReference type="AlphaFoldDB" id="A0A7V8UAB4"/>
<name>A0A7V8UAB4_9SPHN</name>
<proteinExistence type="predicted"/>
<evidence type="ECO:0000256" key="1">
    <source>
        <dbReference type="SAM" id="SignalP"/>
    </source>
</evidence>
<keyword evidence="1" id="KW-0732">Signal</keyword>
<keyword evidence="3" id="KW-1185">Reference proteome</keyword>
<dbReference type="EMBL" id="VDES01000005">
    <property type="protein sequence ID" value="MBA1376192.1"/>
    <property type="molecule type" value="Genomic_DNA"/>
</dbReference>
<feature type="chain" id="PRO_5031036844" evidence="1">
    <location>
        <begin position="19"/>
        <end position="229"/>
    </location>
</feature>
<sequence>MIHLAALLFAAQAAPAPVAPPALTQTQRDDLTCAAAFAIIASEQERGVTSALAYPTMVTRGRTYFVNTAERIVTETASSDAAIGAALTQIVQQLQSDAAQSNDPAGVVDAIMTPCLEKLDAAVPVPPPPSMLQCAVYVQLAYEEVKGREGDSNTARDLKTLASVLESRARDEMRDAGLSGNEADAKLIETREAAIAKDMARNPGDDAQAADGDIDFEACFNMAKPAEKR</sequence>
<comment type="caution">
    <text evidence="2">The sequence shown here is derived from an EMBL/GenBank/DDBJ whole genome shotgun (WGS) entry which is preliminary data.</text>
</comment>
<accession>A0A7V8UAB4</accession>
<organism evidence="2 3">
    <name type="scientific">Sphingomonas ursincola</name>
    <dbReference type="NCBI Taxonomy" id="56361"/>
    <lineage>
        <taxon>Bacteria</taxon>
        <taxon>Pseudomonadati</taxon>
        <taxon>Pseudomonadota</taxon>
        <taxon>Alphaproteobacteria</taxon>
        <taxon>Sphingomonadales</taxon>
        <taxon>Sphingomonadaceae</taxon>
        <taxon>Sphingomonas</taxon>
    </lineage>
</organism>
<gene>
    <name evidence="2" type="ORF">FG486_17760</name>
</gene>